<keyword evidence="1" id="KW-0472">Membrane</keyword>
<evidence type="ECO:0000313" key="3">
    <source>
        <dbReference type="Proteomes" id="UP000632222"/>
    </source>
</evidence>
<reference evidence="3" key="1">
    <citation type="journal article" date="2019" name="Int. J. Syst. Evol. Microbiol.">
        <title>The Global Catalogue of Microorganisms (GCM) 10K type strain sequencing project: providing services to taxonomists for standard genome sequencing and annotation.</title>
        <authorList>
            <consortium name="The Broad Institute Genomics Platform"/>
            <consortium name="The Broad Institute Genome Sequencing Center for Infectious Disease"/>
            <person name="Wu L."/>
            <person name="Ma J."/>
        </authorList>
    </citation>
    <scope>NUCLEOTIDE SEQUENCE [LARGE SCALE GENOMIC DNA]</scope>
    <source>
        <strain evidence="3">JCM 14370</strain>
    </source>
</reference>
<feature type="transmembrane region" description="Helical" evidence="1">
    <location>
        <begin position="86"/>
        <end position="112"/>
    </location>
</feature>
<gene>
    <name evidence="2" type="ORF">GCM10008938_11160</name>
</gene>
<sequence length="164" mass="17838">MERLTAVFSDQRKASGAITELRELGIWDTFLFRIQQQQEKLSNQEVRHGAWRGLMWGAFSGLVFGAMAALIPTVGPVVPEALWPTFVGAGLGGLLGGSVVGGVAGGLTGALVEASWQQEHRAHQKELEGGRVLIAIEMESLKEEVRISQVLHKYGGEIYNLQKL</sequence>
<evidence type="ECO:0008006" key="4">
    <source>
        <dbReference type="Google" id="ProtNLM"/>
    </source>
</evidence>
<dbReference type="Proteomes" id="UP000632222">
    <property type="component" value="Unassembled WGS sequence"/>
</dbReference>
<evidence type="ECO:0000313" key="2">
    <source>
        <dbReference type="EMBL" id="GGJ26811.1"/>
    </source>
</evidence>
<protein>
    <recommendedName>
        <fullName evidence="4">DUF1269 domain-containing protein</fullName>
    </recommendedName>
</protein>
<evidence type="ECO:0000256" key="1">
    <source>
        <dbReference type="SAM" id="Phobius"/>
    </source>
</evidence>
<organism evidence="2 3">
    <name type="scientific">Deinococcus roseus</name>
    <dbReference type="NCBI Taxonomy" id="392414"/>
    <lineage>
        <taxon>Bacteria</taxon>
        <taxon>Thermotogati</taxon>
        <taxon>Deinococcota</taxon>
        <taxon>Deinococci</taxon>
        <taxon>Deinococcales</taxon>
        <taxon>Deinococcaceae</taxon>
        <taxon>Deinococcus</taxon>
    </lineage>
</organism>
<dbReference type="RefSeq" id="WP_189001163.1">
    <property type="nucleotide sequence ID" value="NZ_BMOD01000003.1"/>
</dbReference>
<feature type="transmembrane region" description="Helical" evidence="1">
    <location>
        <begin position="54"/>
        <end position="74"/>
    </location>
</feature>
<keyword evidence="1" id="KW-0812">Transmembrane</keyword>
<dbReference type="EMBL" id="BMOD01000003">
    <property type="protein sequence ID" value="GGJ26811.1"/>
    <property type="molecule type" value="Genomic_DNA"/>
</dbReference>
<keyword evidence="3" id="KW-1185">Reference proteome</keyword>
<keyword evidence="1" id="KW-1133">Transmembrane helix</keyword>
<accession>A0ABQ2D067</accession>
<name>A0ABQ2D067_9DEIO</name>
<proteinExistence type="predicted"/>
<comment type="caution">
    <text evidence="2">The sequence shown here is derived from an EMBL/GenBank/DDBJ whole genome shotgun (WGS) entry which is preliminary data.</text>
</comment>